<evidence type="ECO:0000313" key="3">
    <source>
        <dbReference type="EMBL" id="MBO8438783.1"/>
    </source>
</evidence>
<evidence type="ECO:0000256" key="1">
    <source>
        <dbReference type="SAM" id="Phobius"/>
    </source>
</evidence>
<reference evidence="3" key="1">
    <citation type="submission" date="2020-10" db="EMBL/GenBank/DDBJ databases">
        <authorList>
            <person name="Gilroy R."/>
        </authorList>
    </citation>
    <scope>NUCLEOTIDE SEQUENCE</scope>
    <source>
        <strain evidence="3">G3-4614</strain>
    </source>
</reference>
<evidence type="ECO:0000259" key="2">
    <source>
        <dbReference type="Pfam" id="PF06580"/>
    </source>
</evidence>
<dbReference type="InterPro" id="IPR050640">
    <property type="entry name" value="Bact_2-comp_sensor_kinase"/>
</dbReference>
<dbReference type="InterPro" id="IPR036890">
    <property type="entry name" value="HATPase_C_sf"/>
</dbReference>
<dbReference type="PANTHER" id="PTHR34220:SF7">
    <property type="entry name" value="SENSOR HISTIDINE KINASE YPDA"/>
    <property type="match status" value="1"/>
</dbReference>
<name>A0A9D9E463_9BACT</name>
<dbReference type="SUPFAM" id="SSF55874">
    <property type="entry name" value="ATPase domain of HSP90 chaperone/DNA topoisomerase II/histidine kinase"/>
    <property type="match status" value="1"/>
</dbReference>
<keyword evidence="1" id="KW-1133">Transmembrane helix</keyword>
<feature type="domain" description="Signal transduction histidine kinase internal region" evidence="2">
    <location>
        <begin position="177"/>
        <end position="253"/>
    </location>
</feature>
<evidence type="ECO:0000313" key="4">
    <source>
        <dbReference type="Proteomes" id="UP000823636"/>
    </source>
</evidence>
<dbReference type="InterPro" id="IPR010559">
    <property type="entry name" value="Sig_transdc_His_kin_internal"/>
</dbReference>
<proteinExistence type="predicted"/>
<accession>A0A9D9E463</accession>
<keyword evidence="3" id="KW-0808">Transferase</keyword>
<dbReference type="EMBL" id="JADIMW010000081">
    <property type="protein sequence ID" value="MBO8438783.1"/>
    <property type="molecule type" value="Genomic_DNA"/>
</dbReference>
<dbReference type="Gene3D" id="3.30.565.10">
    <property type="entry name" value="Histidine kinase-like ATPase, C-terminal domain"/>
    <property type="match status" value="1"/>
</dbReference>
<feature type="transmembrane region" description="Helical" evidence="1">
    <location>
        <begin position="21"/>
        <end position="40"/>
    </location>
</feature>
<dbReference type="PANTHER" id="PTHR34220">
    <property type="entry name" value="SENSOR HISTIDINE KINASE YPDA"/>
    <property type="match status" value="1"/>
</dbReference>
<gene>
    <name evidence="3" type="ORF">IAC54_07805</name>
</gene>
<protein>
    <submittedName>
        <fullName evidence="3">Histidine kinase</fullName>
    </submittedName>
</protein>
<keyword evidence="3" id="KW-0418">Kinase</keyword>
<dbReference type="AlphaFoldDB" id="A0A9D9E463"/>
<feature type="transmembrane region" description="Helical" evidence="1">
    <location>
        <begin position="98"/>
        <end position="118"/>
    </location>
</feature>
<dbReference type="Pfam" id="PF06580">
    <property type="entry name" value="His_kinase"/>
    <property type="match status" value="1"/>
</dbReference>
<keyword evidence="1" id="KW-0472">Membrane</keyword>
<dbReference type="Proteomes" id="UP000823636">
    <property type="component" value="Unassembled WGS sequence"/>
</dbReference>
<keyword evidence="1" id="KW-0812">Transmembrane</keyword>
<organism evidence="3 4">
    <name type="scientific">Candidatus Caccoplasma merdipullorum</name>
    <dbReference type="NCBI Taxonomy" id="2840718"/>
    <lineage>
        <taxon>Bacteria</taxon>
        <taxon>Pseudomonadati</taxon>
        <taxon>Bacteroidota</taxon>
        <taxon>Bacteroidia</taxon>
        <taxon>Bacteroidales</taxon>
        <taxon>Bacteroidaceae</taxon>
        <taxon>Bacteroidaceae incertae sedis</taxon>
        <taxon>Candidatus Caccoplasma</taxon>
    </lineage>
</organism>
<dbReference type="GO" id="GO:0016020">
    <property type="term" value="C:membrane"/>
    <property type="evidence" value="ECO:0007669"/>
    <property type="project" value="InterPro"/>
</dbReference>
<reference evidence="3" key="2">
    <citation type="journal article" date="2021" name="PeerJ">
        <title>Extensive microbial diversity within the chicken gut microbiome revealed by metagenomics and culture.</title>
        <authorList>
            <person name="Gilroy R."/>
            <person name="Ravi A."/>
            <person name="Getino M."/>
            <person name="Pursley I."/>
            <person name="Horton D.L."/>
            <person name="Alikhan N.F."/>
            <person name="Baker D."/>
            <person name="Gharbi K."/>
            <person name="Hall N."/>
            <person name="Watson M."/>
            <person name="Adriaenssens E.M."/>
            <person name="Foster-Nyarko E."/>
            <person name="Jarju S."/>
            <person name="Secka A."/>
            <person name="Antonio M."/>
            <person name="Oren A."/>
            <person name="Chaudhuri R.R."/>
            <person name="La Ragione R."/>
            <person name="Hildebrand F."/>
            <person name="Pallen M.J."/>
        </authorList>
    </citation>
    <scope>NUCLEOTIDE SEQUENCE</scope>
    <source>
        <strain evidence="3">G3-4614</strain>
    </source>
</reference>
<feature type="transmembrane region" description="Helical" evidence="1">
    <location>
        <begin position="60"/>
        <end position="86"/>
    </location>
</feature>
<comment type="caution">
    <text evidence="3">The sequence shown here is derived from an EMBL/GenBank/DDBJ whole genome shotgun (WGS) entry which is preliminary data.</text>
</comment>
<dbReference type="GO" id="GO:0000155">
    <property type="term" value="F:phosphorelay sensor kinase activity"/>
    <property type="evidence" value="ECO:0007669"/>
    <property type="project" value="InterPro"/>
</dbReference>
<sequence>MFNRKGRKDITPPGVRSAVIYSVHINVLVYLLFLVIMIYGRGAVIPYEKELPQHPQHQMSAGMFFTGVVMTYIYVFILFCINFHILKQERYKIKTRNLLAIFISLVFIVMWNRGLMMLTEYMFDLPKPDARGLRGSMVRDIVLGSLVIFTSQISCLNYRRQLIAVEKETLKAEYERARYEALKAQINPHFLFNTLNTLNSMIGFDQKKAQEYLQKLSSIFRYTIQGKDATTLAEELAFTRDYCDLMQIRYGENIKFIFEISDKYNEYRLPPFSIQTLVENAIKHNVISKRSPLAITVSTGEDDTVTVFNLVNRKEEVEAGEGIGLVNLAERYRLKYGKEIEIRNSGEVFSVTLPLIKE</sequence>